<dbReference type="Pfam" id="PF07729">
    <property type="entry name" value="FCD"/>
    <property type="match status" value="1"/>
</dbReference>
<dbReference type="EMBL" id="JBBUTF010000015">
    <property type="protein sequence ID" value="MEK8027576.1"/>
    <property type="molecule type" value="Genomic_DNA"/>
</dbReference>
<dbReference type="InterPro" id="IPR011711">
    <property type="entry name" value="GntR_C"/>
</dbReference>
<sequence length="252" mass="27478">MTRLRIAEQAAQTLQAMVAKRGLQAGDRLPAERQLAAQLGISRGSLREAIRLLDSRGLLRSHPGGGTYVAQPADEGGAAAGPAADPMLALFRQNPEYRFDVLEVRHALEGSAAFYAALRSTDEDRARIVEAHRAMVATPGHEDPVKAAQADAAFHLAIVEASHNLVLLHVMENLFALLSTSISHNLGQLYALPRVQGPLATQHQGLLTAILDGQPEQARRAAQEHLTFVEEALKRMDEEEARKLRSMRRLTV</sequence>
<evidence type="ECO:0000256" key="4">
    <source>
        <dbReference type="SAM" id="Coils"/>
    </source>
</evidence>
<reference evidence="6 7" key="1">
    <citation type="submission" date="2024-04" db="EMBL/GenBank/DDBJ databases">
        <title>Novel species of the genus Ideonella isolated from streams.</title>
        <authorList>
            <person name="Lu H."/>
        </authorList>
    </citation>
    <scope>NUCLEOTIDE SEQUENCE [LARGE SCALE GENOMIC DNA]</scope>
    <source>
        <strain evidence="6 7">BYS139W</strain>
    </source>
</reference>
<dbReference type="PANTHER" id="PTHR43537:SF18">
    <property type="entry name" value="L-LACTATE DEHYDROGENASE OPERON REGULATORY PROTEIN-RELATED"/>
    <property type="match status" value="1"/>
</dbReference>
<dbReference type="PANTHER" id="PTHR43537">
    <property type="entry name" value="TRANSCRIPTIONAL REGULATOR, GNTR FAMILY"/>
    <property type="match status" value="1"/>
</dbReference>
<dbReference type="InterPro" id="IPR008920">
    <property type="entry name" value="TF_FadR/GntR_C"/>
</dbReference>
<dbReference type="InterPro" id="IPR036388">
    <property type="entry name" value="WH-like_DNA-bd_sf"/>
</dbReference>
<dbReference type="Gene3D" id="1.20.120.530">
    <property type="entry name" value="GntR ligand-binding domain-like"/>
    <property type="match status" value="1"/>
</dbReference>
<dbReference type="Proteomes" id="UP001368500">
    <property type="component" value="Unassembled WGS sequence"/>
</dbReference>
<keyword evidence="4" id="KW-0175">Coiled coil</keyword>
<evidence type="ECO:0000256" key="3">
    <source>
        <dbReference type="ARBA" id="ARBA00023163"/>
    </source>
</evidence>
<dbReference type="InterPro" id="IPR036390">
    <property type="entry name" value="WH_DNA-bd_sf"/>
</dbReference>
<accession>A0ABU9BCQ4</accession>
<dbReference type="Pfam" id="PF00392">
    <property type="entry name" value="GntR"/>
    <property type="match status" value="1"/>
</dbReference>
<keyword evidence="2" id="KW-0238">DNA-binding</keyword>
<name>A0ABU9BCQ4_9BURK</name>
<dbReference type="SMART" id="SM00345">
    <property type="entry name" value="HTH_GNTR"/>
    <property type="match status" value="1"/>
</dbReference>
<evidence type="ECO:0000256" key="1">
    <source>
        <dbReference type="ARBA" id="ARBA00023015"/>
    </source>
</evidence>
<keyword evidence="1" id="KW-0805">Transcription regulation</keyword>
<gene>
    <name evidence="6" type="ORF">AACH11_16555</name>
</gene>
<dbReference type="PROSITE" id="PS50949">
    <property type="entry name" value="HTH_GNTR"/>
    <property type="match status" value="1"/>
</dbReference>
<dbReference type="SMART" id="SM00895">
    <property type="entry name" value="FCD"/>
    <property type="match status" value="1"/>
</dbReference>
<feature type="coiled-coil region" evidence="4">
    <location>
        <begin position="219"/>
        <end position="249"/>
    </location>
</feature>
<organism evidence="6 7">
    <name type="scientific">Pseudaquabacterium rugosum</name>
    <dbReference type="NCBI Taxonomy" id="2984194"/>
    <lineage>
        <taxon>Bacteria</taxon>
        <taxon>Pseudomonadati</taxon>
        <taxon>Pseudomonadota</taxon>
        <taxon>Betaproteobacteria</taxon>
        <taxon>Burkholderiales</taxon>
        <taxon>Sphaerotilaceae</taxon>
        <taxon>Pseudaquabacterium</taxon>
    </lineage>
</organism>
<dbReference type="InterPro" id="IPR000524">
    <property type="entry name" value="Tscrpt_reg_HTH_GntR"/>
</dbReference>
<dbReference type="Gene3D" id="1.10.10.10">
    <property type="entry name" value="Winged helix-like DNA-binding domain superfamily/Winged helix DNA-binding domain"/>
    <property type="match status" value="1"/>
</dbReference>
<dbReference type="SUPFAM" id="SSF48008">
    <property type="entry name" value="GntR ligand-binding domain-like"/>
    <property type="match status" value="1"/>
</dbReference>
<proteinExistence type="predicted"/>
<dbReference type="CDD" id="cd07377">
    <property type="entry name" value="WHTH_GntR"/>
    <property type="match status" value="1"/>
</dbReference>
<evidence type="ECO:0000313" key="7">
    <source>
        <dbReference type="Proteomes" id="UP001368500"/>
    </source>
</evidence>
<evidence type="ECO:0000256" key="2">
    <source>
        <dbReference type="ARBA" id="ARBA00023125"/>
    </source>
</evidence>
<evidence type="ECO:0000313" key="6">
    <source>
        <dbReference type="EMBL" id="MEK8027576.1"/>
    </source>
</evidence>
<feature type="domain" description="HTH gntR-type" evidence="5">
    <location>
        <begin position="4"/>
        <end position="72"/>
    </location>
</feature>
<protein>
    <submittedName>
        <fullName evidence="6">FCD domain-containing protein</fullName>
    </submittedName>
</protein>
<dbReference type="RefSeq" id="WP_341375359.1">
    <property type="nucleotide sequence ID" value="NZ_JBBUTF010000015.1"/>
</dbReference>
<dbReference type="SUPFAM" id="SSF46785">
    <property type="entry name" value="Winged helix' DNA-binding domain"/>
    <property type="match status" value="1"/>
</dbReference>
<evidence type="ECO:0000259" key="5">
    <source>
        <dbReference type="PROSITE" id="PS50949"/>
    </source>
</evidence>
<comment type="caution">
    <text evidence="6">The sequence shown here is derived from an EMBL/GenBank/DDBJ whole genome shotgun (WGS) entry which is preliminary data.</text>
</comment>
<keyword evidence="3" id="KW-0804">Transcription</keyword>
<dbReference type="PRINTS" id="PR00035">
    <property type="entry name" value="HTHGNTR"/>
</dbReference>
<keyword evidence="7" id="KW-1185">Reference proteome</keyword>